<organism evidence="1 2">
    <name type="scientific">Novymonas esmeraldas</name>
    <dbReference type="NCBI Taxonomy" id="1808958"/>
    <lineage>
        <taxon>Eukaryota</taxon>
        <taxon>Discoba</taxon>
        <taxon>Euglenozoa</taxon>
        <taxon>Kinetoplastea</taxon>
        <taxon>Metakinetoplastina</taxon>
        <taxon>Trypanosomatida</taxon>
        <taxon>Trypanosomatidae</taxon>
        <taxon>Novymonas</taxon>
    </lineage>
</organism>
<protein>
    <recommendedName>
        <fullName evidence="3">Apple domain-containing protein</fullName>
    </recommendedName>
</protein>
<name>A0AAW0F043_9TRYP</name>
<evidence type="ECO:0000313" key="1">
    <source>
        <dbReference type="EMBL" id="KAK7199558.1"/>
    </source>
</evidence>
<evidence type="ECO:0008006" key="3">
    <source>
        <dbReference type="Google" id="ProtNLM"/>
    </source>
</evidence>
<comment type="caution">
    <text evidence="1">The sequence shown here is derived from an EMBL/GenBank/DDBJ whole genome shotgun (WGS) entry which is preliminary data.</text>
</comment>
<keyword evidence="2" id="KW-1185">Reference proteome</keyword>
<dbReference type="EMBL" id="JAECZO010000616">
    <property type="protein sequence ID" value="KAK7199558.1"/>
    <property type="molecule type" value="Genomic_DNA"/>
</dbReference>
<sequence>MKVCALQPYCAWAWATTDGDVTTSMDGFPLTAVTASTIDRARKLAMLKPSACRISCATTRTFCGSAVMYRGDTFTTPTDGRPSAKYWHVVAHATVLPTAGAAATYSTKSASATPVLLCEAGMLNCPQMGSRRMDESTTMLPPARCTLRRSSCS</sequence>
<dbReference type="AlphaFoldDB" id="A0AAW0F043"/>
<reference evidence="1 2" key="1">
    <citation type="journal article" date="2021" name="MBio">
        <title>A New Model Trypanosomatid, Novymonas esmeraldas: Genomic Perception of Its 'Candidatus Pandoraea novymonadis' Endosymbiont.</title>
        <authorList>
            <person name="Zakharova A."/>
            <person name="Saura A."/>
            <person name="Butenko A."/>
            <person name="Podesvova L."/>
            <person name="Warmusova S."/>
            <person name="Kostygov A.Y."/>
            <person name="Nenarokova A."/>
            <person name="Lukes J."/>
            <person name="Opperdoes F.R."/>
            <person name="Yurchenko V."/>
        </authorList>
    </citation>
    <scope>NUCLEOTIDE SEQUENCE [LARGE SCALE GENOMIC DNA]</scope>
    <source>
        <strain evidence="1 2">E262AT.01</strain>
    </source>
</reference>
<accession>A0AAW0F043</accession>
<dbReference type="Proteomes" id="UP001430356">
    <property type="component" value="Unassembled WGS sequence"/>
</dbReference>
<gene>
    <name evidence="1" type="ORF">NESM_000934300</name>
</gene>
<evidence type="ECO:0000313" key="2">
    <source>
        <dbReference type="Proteomes" id="UP001430356"/>
    </source>
</evidence>
<proteinExistence type="predicted"/>